<evidence type="ECO:0000256" key="1">
    <source>
        <dbReference type="ARBA" id="ARBA00004286"/>
    </source>
</evidence>
<dbReference type="SUPFAM" id="SSF47113">
    <property type="entry name" value="Histone-fold"/>
    <property type="match status" value="1"/>
</dbReference>
<reference evidence="5" key="2">
    <citation type="submission" date="2010-11" db="EMBL/GenBank/DDBJ databases">
        <authorList>
            <consortium name="The Broad Institute Genome Sequencing Platform"/>
            <person name="Earl A."/>
            <person name="Ward D."/>
            <person name="Feldgarden M."/>
            <person name="Gevers D."/>
            <person name="Butler R."/>
            <person name="Young S.K."/>
            <person name="Zeng Q."/>
            <person name="Gargeya S."/>
            <person name="Fitzgerald M."/>
            <person name="Haas B."/>
            <person name="Abouelleil A."/>
            <person name="Alvarado L."/>
            <person name="Arachchi H.M."/>
            <person name="Berlin A."/>
            <person name="Brown A."/>
            <person name="Chapman S.B."/>
            <person name="Chen Z."/>
            <person name="Dunbar C."/>
            <person name="Freedman E."/>
            <person name="Gearin G."/>
            <person name="Gellesch M."/>
            <person name="Goldberg J."/>
            <person name="Griggs A."/>
            <person name="Gujja S."/>
            <person name="Heilman E."/>
            <person name="Heiman D."/>
            <person name="Howarth C."/>
            <person name="Larson L."/>
            <person name="Lui A."/>
            <person name="MacDonald P.J.P."/>
            <person name="Mehta T."/>
            <person name="Montmayeur A."/>
            <person name="Murphy C."/>
            <person name="Neiman D."/>
            <person name="Pearson M."/>
            <person name="Priest M."/>
            <person name="Roberts A."/>
            <person name="Saif S."/>
            <person name="Shea T."/>
            <person name="Shenoy N."/>
            <person name="Sisk P."/>
            <person name="Stolte C."/>
            <person name="Sykes S."/>
            <person name="White J."/>
            <person name="Yandava C."/>
            <person name="Wortman J."/>
            <person name="Nusbaum C."/>
            <person name="Birren B."/>
        </authorList>
    </citation>
    <scope>NUCLEOTIDE SEQUENCE</scope>
    <source>
        <strain evidence="5">P1A1 Lamole</strain>
    </source>
</reference>
<dbReference type="InterPro" id="IPR009072">
    <property type="entry name" value="Histone-fold"/>
</dbReference>
<evidence type="ECO:0000313" key="5">
    <source>
        <dbReference type="EMBL" id="KDE06172.1"/>
    </source>
</evidence>
<proteinExistence type="inferred from homology"/>
<dbReference type="Proteomes" id="UP000017200">
    <property type="component" value="Unassembled WGS sequence"/>
</dbReference>
<sequence length="54" mass="6167">MKTIAAKYPRTSGKFAKQAVSSIKRPYRFKPGTVALREILRYQEGTNLLIRKLA</sequence>
<dbReference type="GO" id="GO:0046982">
    <property type="term" value="F:protein heterodimerization activity"/>
    <property type="evidence" value="ECO:0007669"/>
    <property type="project" value="InterPro"/>
</dbReference>
<protein>
    <recommendedName>
        <fullName evidence="8">Histone H2A/H2B/H3 domain-containing protein</fullName>
    </recommendedName>
</protein>
<keyword evidence="4" id="KW-0544">Nucleosome core</keyword>
<dbReference type="InterPro" id="IPR000164">
    <property type="entry name" value="Histone_H3/CENP-A"/>
</dbReference>
<reference evidence="7" key="1">
    <citation type="submission" date="2010-11" db="EMBL/GenBank/DDBJ databases">
        <title>The genome sequence of Microbotryum violaceum strain p1A1 Lamole.</title>
        <authorList>
            <person name="Cuomo C."/>
            <person name="Perlin M."/>
            <person name="Young S.K."/>
            <person name="Zeng Q."/>
            <person name="Gargeya S."/>
            <person name="Alvarado L."/>
            <person name="Berlin A."/>
            <person name="Chapman S.B."/>
            <person name="Chen Z."/>
            <person name="Freedman E."/>
            <person name="Gellesch M."/>
            <person name="Goldberg J."/>
            <person name="Griggs A."/>
            <person name="Gujja S."/>
            <person name="Heilman E."/>
            <person name="Heiman D."/>
            <person name="Howarth C."/>
            <person name="Mehta T."/>
            <person name="Neiman D."/>
            <person name="Pearson M."/>
            <person name="Roberts A."/>
            <person name="Saif S."/>
            <person name="Shea T."/>
            <person name="Shenoy N."/>
            <person name="Sisk P."/>
            <person name="Stolte C."/>
            <person name="Sykes S."/>
            <person name="White J."/>
            <person name="Yandava C."/>
            <person name="Haas B."/>
            <person name="Nusbaum C."/>
            <person name="Birren B."/>
        </authorList>
    </citation>
    <scope>NUCLEOTIDE SEQUENCE [LARGE SCALE GENOMIC DNA]</scope>
    <source>
        <strain evidence="7">p1A1 Lamole</strain>
    </source>
</reference>
<evidence type="ECO:0000256" key="2">
    <source>
        <dbReference type="ARBA" id="ARBA00010343"/>
    </source>
</evidence>
<dbReference type="Gene3D" id="1.10.20.10">
    <property type="entry name" value="Histone, subunit A"/>
    <property type="match status" value="1"/>
</dbReference>
<accession>U5H888</accession>
<dbReference type="GO" id="GO:0030527">
    <property type="term" value="F:structural constituent of chromatin"/>
    <property type="evidence" value="ECO:0007669"/>
    <property type="project" value="InterPro"/>
</dbReference>
<reference evidence="6" key="4">
    <citation type="submission" date="2015-06" db="UniProtKB">
        <authorList>
            <consortium name="EnsemblFungi"/>
        </authorList>
    </citation>
    <scope>IDENTIFICATION</scope>
</reference>
<evidence type="ECO:0000313" key="6">
    <source>
        <dbReference type="EnsemblFungi" id="MVLG_03454T0"/>
    </source>
</evidence>
<dbReference type="STRING" id="683840.U5H888"/>
<dbReference type="PRINTS" id="PR00622">
    <property type="entry name" value="HISTONEH3"/>
</dbReference>
<keyword evidence="4" id="KW-0238">DNA-binding</keyword>
<keyword evidence="3" id="KW-0158">Chromosome</keyword>
<dbReference type="OrthoDB" id="10248186at2759"/>
<dbReference type="EMBL" id="GL541675">
    <property type="protein sequence ID" value="KDE06172.1"/>
    <property type="molecule type" value="Genomic_DNA"/>
</dbReference>
<dbReference type="GO" id="GO:0003677">
    <property type="term" value="F:DNA binding"/>
    <property type="evidence" value="ECO:0007669"/>
    <property type="project" value="InterPro"/>
</dbReference>
<comment type="subcellular location">
    <subcellularLocation>
        <location evidence="1">Chromosome</location>
    </subcellularLocation>
</comment>
<evidence type="ECO:0000313" key="7">
    <source>
        <dbReference type="Proteomes" id="UP000017200"/>
    </source>
</evidence>
<dbReference type="EnsemblFungi" id="MVLG_03454T0">
    <property type="protein sequence ID" value="MVLG_03454T0"/>
    <property type="gene ID" value="MVLG_03454"/>
</dbReference>
<reference evidence="5 7" key="3">
    <citation type="journal article" date="2015" name="BMC Genomics">
        <title>Sex and parasites: genomic and transcriptomic analysis of Microbotryum lychnidis-dioicae, the biotrophic and plant-castrating anther smut fungus.</title>
        <authorList>
            <person name="Perlin M.H."/>
            <person name="Amselem J."/>
            <person name="Fontanillas E."/>
            <person name="Toh S.S."/>
            <person name="Chen Z."/>
            <person name="Goldberg J."/>
            <person name="Duplessis S."/>
            <person name="Henrissat B."/>
            <person name="Young S."/>
            <person name="Zeng Q."/>
            <person name="Aguileta G."/>
            <person name="Petit E."/>
            <person name="Badouin H."/>
            <person name="Andrews J."/>
            <person name="Razeeq D."/>
            <person name="Gabaldon T."/>
            <person name="Quesneville H."/>
            <person name="Giraud T."/>
            <person name="Hood M.E."/>
            <person name="Schultz D.J."/>
            <person name="Cuomo C.A."/>
        </authorList>
    </citation>
    <scope>NUCLEOTIDE SEQUENCE [LARGE SCALE GENOMIC DNA]</scope>
    <source>
        <strain evidence="5">P1A1 Lamole</strain>
        <strain evidence="7">p1A1 Lamole</strain>
    </source>
</reference>
<evidence type="ECO:0008006" key="8">
    <source>
        <dbReference type="Google" id="ProtNLM"/>
    </source>
</evidence>
<dbReference type="AlphaFoldDB" id="U5H888"/>
<name>U5H888_USTV1</name>
<comment type="similarity">
    <text evidence="2">Belongs to the histone H3 family.</text>
</comment>
<evidence type="ECO:0000256" key="3">
    <source>
        <dbReference type="ARBA" id="ARBA00022454"/>
    </source>
</evidence>
<dbReference type="InParanoid" id="U5H888"/>
<dbReference type="HOGENOM" id="CLU_078295_6_1_1"/>
<dbReference type="GO" id="GO:0000786">
    <property type="term" value="C:nucleosome"/>
    <property type="evidence" value="ECO:0007669"/>
    <property type="project" value="UniProtKB-KW"/>
</dbReference>
<dbReference type="EMBL" id="AEIJ01000335">
    <property type="status" value="NOT_ANNOTATED_CDS"/>
    <property type="molecule type" value="Genomic_DNA"/>
</dbReference>
<keyword evidence="7" id="KW-1185">Reference proteome</keyword>
<gene>
    <name evidence="5" type="ORF">MVLG_03454</name>
</gene>
<organism evidence="5">
    <name type="scientific">Microbotryum lychnidis-dioicae (strain p1A1 Lamole / MvSl-1064)</name>
    <name type="common">Anther smut fungus</name>
    <dbReference type="NCBI Taxonomy" id="683840"/>
    <lineage>
        <taxon>Eukaryota</taxon>
        <taxon>Fungi</taxon>
        <taxon>Dikarya</taxon>
        <taxon>Basidiomycota</taxon>
        <taxon>Pucciniomycotina</taxon>
        <taxon>Microbotryomycetes</taxon>
        <taxon>Microbotryales</taxon>
        <taxon>Microbotryaceae</taxon>
        <taxon>Microbotryum</taxon>
    </lineage>
</organism>
<evidence type="ECO:0000256" key="4">
    <source>
        <dbReference type="ARBA" id="ARBA00023269"/>
    </source>
</evidence>